<keyword evidence="3" id="KW-1185">Reference proteome</keyword>
<evidence type="ECO:0000313" key="3">
    <source>
        <dbReference type="Proteomes" id="UP001143307"/>
    </source>
</evidence>
<sequence>VNHYNHERYHESLENVTPADVYQGRRNDILEQRAIIKSRTLNQRKLHNLRFAG</sequence>
<comment type="caution">
    <text evidence="1">The sequence shown here is derived from an EMBL/GenBank/DDBJ whole genome shotgun (WGS) entry which is preliminary data.</text>
</comment>
<proteinExistence type="predicted"/>
<gene>
    <name evidence="1" type="ORF">EYC87_11390</name>
    <name evidence="2" type="ORF">EYC87_19195</name>
</gene>
<accession>A0ABT3SW17</accession>
<evidence type="ECO:0000313" key="2">
    <source>
        <dbReference type="EMBL" id="MCX2975702.1"/>
    </source>
</evidence>
<dbReference type="Proteomes" id="UP001143307">
    <property type="component" value="Unassembled WGS sequence"/>
</dbReference>
<evidence type="ECO:0000313" key="1">
    <source>
        <dbReference type="EMBL" id="MCX2974186.1"/>
    </source>
</evidence>
<protein>
    <submittedName>
        <fullName evidence="1">IS3 family transposase</fullName>
    </submittedName>
</protein>
<name>A0ABT3SW17_9GAMM</name>
<reference evidence="1" key="1">
    <citation type="submission" date="2019-02" db="EMBL/GenBank/DDBJ databases">
        <authorList>
            <person name="Li S.-H."/>
        </authorList>
    </citation>
    <scope>NUCLEOTIDE SEQUENCE</scope>
    <source>
        <strain evidence="1">IMCC8485</strain>
    </source>
</reference>
<organism evidence="1 3">
    <name type="scientific">Candidatus Seongchinamella marina</name>
    <dbReference type="NCBI Taxonomy" id="2518990"/>
    <lineage>
        <taxon>Bacteria</taxon>
        <taxon>Pseudomonadati</taxon>
        <taxon>Pseudomonadota</taxon>
        <taxon>Gammaproteobacteria</taxon>
        <taxon>Cellvibrionales</taxon>
        <taxon>Halieaceae</taxon>
        <taxon>Seongchinamella</taxon>
    </lineage>
</organism>
<feature type="non-terminal residue" evidence="1">
    <location>
        <position position="1"/>
    </location>
</feature>
<dbReference type="EMBL" id="SHNP01000012">
    <property type="protein sequence ID" value="MCX2975702.1"/>
    <property type="molecule type" value="Genomic_DNA"/>
</dbReference>
<dbReference type="EMBL" id="SHNP01000004">
    <property type="protein sequence ID" value="MCX2974186.1"/>
    <property type="molecule type" value="Genomic_DNA"/>
</dbReference>